<feature type="transmembrane region" description="Helical" evidence="1">
    <location>
        <begin position="172"/>
        <end position="196"/>
    </location>
</feature>
<keyword evidence="1" id="KW-0812">Transmembrane</keyword>
<dbReference type="EMBL" id="SOAY01000018">
    <property type="protein sequence ID" value="TDT37144.1"/>
    <property type="molecule type" value="Genomic_DNA"/>
</dbReference>
<sequence>MTDELELLKKDWQKKEFNVPKLSYDEIHKMIWKKSSSIVKWILIISILEFTVPHLLYLLPSMREGMEIYDKMGVSKYLLILSIFTYVVAFYFIFQFYKRFREISVLDNSKNLMKKIIKTRKTVKHYVIFSLSMIMVTIIIMIIGVYLNDNIISAFPELKGSLENISQEKLKITLMLSIGVFGVLLTLVMGVIYFLLYGLLLRKLKHNYSELRHLAV</sequence>
<evidence type="ECO:0000313" key="3">
    <source>
        <dbReference type="Proteomes" id="UP000294749"/>
    </source>
</evidence>
<keyword evidence="3" id="KW-1185">Reference proteome</keyword>
<feature type="transmembrane region" description="Helical" evidence="1">
    <location>
        <begin position="77"/>
        <end position="94"/>
    </location>
</feature>
<protein>
    <submittedName>
        <fullName evidence="2">Uncharacterized protein</fullName>
    </submittedName>
</protein>
<dbReference type="RefSeq" id="WP_133689036.1">
    <property type="nucleotide sequence ID" value="NZ_SOAY01000018.1"/>
</dbReference>
<evidence type="ECO:0000313" key="2">
    <source>
        <dbReference type="EMBL" id="TDT37144.1"/>
    </source>
</evidence>
<keyword evidence="1" id="KW-1133">Transmembrane helix</keyword>
<gene>
    <name evidence="2" type="ORF">CLV90_3825</name>
</gene>
<dbReference type="OrthoDB" id="709028at2"/>
<feature type="transmembrane region" description="Helical" evidence="1">
    <location>
        <begin position="38"/>
        <end position="57"/>
    </location>
</feature>
<keyword evidence="1" id="KW-0472">Membrane</keyword>
<accession>A0A4R7JI38</accession>
<reference evidence="2 3" key="1">
    <citation type="submission" date="2019-03" db="EMBL/GenBank/DDBJ databases">
        <title>Genomic Encyclopedia of Archaeal and Bacterial Type Strains, Phase II (KMG-II): from individual species to whole genera.</title>
        <authorList>
            <person name="Goeker M."/>
        </authorList>
    </citation>
    <scope>NUCLEOTIDE SEQUENCE [LARGE SCALE GENOMIC DNA]</scope>
    <source>
        <strain evidence="2 3">DSM 25233</strain>
    </source>
</reference>
<feature type="transmembrane region" description="Helical" evidence="1">
    <location>
        <begin position="123"/>
        <end position="147"/>
    </location>
</feature>
<organism evidence="2 3">
    <name type="scientific">Maribacter spongiicola</name>
    <dbReference type="NCBI Taxonomy" id="1206753"/>
    <lineage>
        <taxon>Bacteria</taxon>
        <taxon>Pseudomonadati</taxon>
        <taxon>Bacteroidota</taxon>
        <taxon>Flavobacteriia</taxon>
        <taxon>Flavobacteriales</taxon>
        <taxon>Flavobacteriaceae</taxon>
        <taxon>Maribacter</taxon>
    </lineage>
</organism>
<comment type="caution">
    <text evidence="2">The sequence shown here is derived from an EMBL/GenBank/DDBJ whole genome shotgun (WGS) entry which is preliminary data.</text>
</comment>
<proteinExistence type="predicted"/>
<evidence type="ECO:0000256" key="1">
    <source>
        <dbReference type="SAM" id="Phobius"/>
    </source>
</evidence>
<dbReference type="Proteomes" id="UP000294749">
    <property type="component" value="Unassembled WGS sequence"/>
</dbReference>
<name>A0A4R7JI38_9FLAO</name>
<dbReference type="AlphaFoldDB" id="A0A4R7JI38"/>